<comment type="caution">
    <text evidence="1">The sequence shown here is derived from an EMBL/GenBank/DDBJ whole genome shotgun (WGS) entry which is preliminary data.</text>
</comment>
<organism evidence="1 2">
    <name type="scientific">Clonostachys rosea f. rosea IK726</name>
    <dbReference type="NCBI Taxonomy" id="1349383"/>
    <lineage>
        <taxon>Eukaryota</taxon>
        <taxon>Fungi</taxon>
        <taxon>Dikarya</taxon>
        <taxon>Ascomycota</taxon>
        <taxon>Pezizomycotina</taxon>
        <taxon>Sordariomycetes</taxon>
        <taxon>Hypocreomycetidae</taxon>
        <taxon>Hypocreales</taxon>
        <taxon>Bionectriaceae</taxon>
        <taxon>Clonostachys</taxon>
    </lineage>
</organism>
<name>A0ACA9TXA7_BIOOC</name>
<dbReference type="EMBL" id="CADEHS020000009">
    <property type="protein sequence ID" value="CAG9945600.1"/>
    <property type="molecule type" value="Genomic_DNA"/>
</dbReference>
<evidence type="ECO:0000313" key="2">
    <source>
        <dbReference type="Proteomes" id="UP000836387"/>
    </source>
</evidence>
<dbReference type="Proteomes" id="UP000836387">
    <property type="component" value="Unassembled WGS sequence"/>
</dbReference>
<accession>A0ACA9TXA7</accession>
<reference evidence="1" key="1">
    <citation type="submission" date="2020-04" db="EMBL/GenBank/DDBJ databases">
        <authorList>
            <person name="Broberg M."/>
        </authorList>
    </citation>
    <scope>NUCLEOTIDE SEQUENCE</scope>
</reference>
<reference evidence="1" key="2">
    <citation type="submission" date="2021-10" db="EMBL/GenBank/DDBJ databases">
        <authorList>
            <person name="Piombo E."/>
        </authorList>
    </citation>
    <scope>NUCLEOTIDE SEQUENCE</scope>
</reference>
<keyword evidence="2" id="KW-1185">Reference proteome</keyword>
<sequence>MASNSLLKLSSIAFGLLASLRNAHGAALEPRGPRGDVEQVSWPSSRCKLTGPIYPEDDELPSAEELFDGPSAFDKQLDRLRVVVEVDSICYDDLGPIGEDKRWESFDELQEVLKDSYPLMHDENYVQLEKINTYGLVYTIQGQESEQLAPILLTAHQDVVPVGDEEDWTNPPFSAEYDEKTGWIWGRGTADDKNRLTALMSVFEELLTSDWRPQRDFVIGLGFDEECSGFRGAKNINDMLIEKYGKDGFAAVIDEGGLGMIDLDFGHDPPVRYVLPAVTEKGFVNIWLDLQVKGGHSSTPTPHTGIGIMSQMVVALENNPYYPEIEWNSPIHKSLQCLARFSPNAFPSITHLVDHGDLYSLAQVVGAMDLSAAALLQTTQAVDIIAGGDKINSLPEFTTVGINYRVAPQNSVLEVQHNVVKHISRIVENFGLNLNAYEGDDEYHHYAASIGGGHHHKKPRRDIDYEGTLTIRAEKKFNGAPVSPTDDEAWRIFAGTIEATFKEPGITVVPTGVIMTGNTDTKHYLDLSRNIYRWNPHPAFDIKNIHAVDEGLKMSAHIGVAKFYYNLVRNFDQAGGVRLKSSQQQQEL</sequence>
<gene>
    <name evidence="1" type="ORF">CRV2_00012338</name>
</gene>
<proteinExistence type="predicted"/>
<evidence type="ECO:0000313" key="1">
    <source>
        <dbReference type="EMBL" id="CAG9945600.1"/>
    </source>
</evidence>
<protein>
    <submittedName>
        <fullName evidence="1">Uncharacterized protein</fullName>
    </submittedName>
</protein>